<dbReference type="CDD" id="cd01714">
    <property type="entry name" value="ETF_beta"/>
    <property type="match status" value="1"/>
</dbReference>
<keyword evidence="4" id="KW-0249">Electron transport</keyword>
<feature type="domain" description="Electron transfer flavoprotein alpha/beta-subunit N-terminal" evidence="6">
    <location>
        <begin position="23"/>
        <end position="210"/>
    </location>
</feature>
<evidence type="ECO:0000256" key="3">
    <source>
        <dbReference type="ARBA" id="ARBA00022448"/>
    </source>
</evidence>
<dbReference type="SMART" id="SM00893">
    <property type="entry name" value="ETF"/>
    <property type="match status" value="1"/>
</dbReference>
<keyword evidence="8" id="KW-1185">Reference proteome</keyword>
<dbReference type="PROSITE" id="PS01065">
    <property type="entry name" value="ETF_BETA"/>
    <property type="match status" value="1"/>
</dbReference>
<comment type="similarity">
    <text evidence="1">Belongs to the ETF beta-subunit/FixA family.</text>
</comment>
<proteinExistence type="inferred from homology"/>
<dbReference type="InterPro" id="IPR012255">
    <property type="entry name" value="ETF_b"/>
</dbReference>
<evidence type="ECO:0000256" key="1">
    <source>
        <dbReference type="ARBA" id="ARBA00007557"/>
    </source>
</evidence>
<dbReference type="OrthoDB" id="9804960at2"/>
<dbReference type="InterPro" id="IPR000049">
    <property type="entry name" value="ET-Flavoprotein_bsu_CS"/>
</dbReference>
<evidence type="ECO:0000256" key="4">
    <source>
        <dbReference type="ARBA" id="ARBA00022982"/>
    </source>
</evidence>
<dbReference type="EMBL" id="PDUD01000023">
    <property type="protein sequence ID" value="PHN05049.1"/>
    <property type="molecule type" value="Genomic_DNA"/>
</dbReference>
<reference evidence="7 8" key="1">
    <citation type="submission" date="2017-10" db="EMBL/GenBank/DDBJ databases">
        <title>The draft genome sequence of Lewinella nigricans NBRC 102662.</title>
        <authorList>
            <person name="Wang K."/>
        </authorList>
    </citation>
    <scope>NUCLEOTIDE SEQUENCE [LARGE SCALE GENOMIC DNA]</scope>
    <source>
        <strain evidence="7 8">NBRC 102662</strain>
    </source>
</reference>
<evidence type="ECO:0000256" key="2">
    <source>
        <dbReference type="ARBA" id="ARBA00016797"/>
    </source>
</evidence>
<evidence type="ECO:0000313" key="8">
    <source>
        <dbReference type="Proteomes" id="UP000223913"/>
    </source>
</evidence>
<dbReference type="GO" id="GO:0009055">
    <property type="term" value="F:electron transfer activity"/>
    <property type="evidence" value="ECO:0007669"/>
    <property type="project" value="InterPro"/>
</dbReference>
<protein>
    <recommendedName>
        <fullName evidence="2">Electron transfer flavoprotein subunit beta</fullName>
    </recommendedName>
    <alternativeName>
        <fullName evidence="5">Electron transfer flavoprotein small subunit</fullName>
    </alternativeName>
</protein>
<name>A0A2D0NA60_FLAN2</name>
<dbReference type="PANTHER" id="PTHR21294:SF8">
    <property type="entry name" value="ELECTRON TRANSFER FLAVOPROTEIN SUBUNIT BETA"/>
    <property type="match status" value="1"/>
</dbReference>
<dbReference type="Pfam" id="PF01012">
    <property type="entry name" value="ETF"/>
    <property type="match status" value="1"/>
</dbReference>
<sequence length="246" mass="26913">MKLLVCVSKTPDTTTKIKFTSDNSELDTNGVQYIMNPYDEWYALVRALELKEAQGGSVTILNVGPAENDTVIRKGLAIGADEAVRINADPQSSLNVAKQIAEYAKGEGFDIVFFGKETIDYNGSEVSAMVAELLDMPFISYASHMEMDGNNATIKRDIEGGVETLSVDTPFVISAAKGLAEQRIPNMRGIMMAKRKPLKVVPAATFDDPVATVSYELPPEKGQVKLIDPENMDELVRLLHEEAKVI</sequence>
<comment type="caution">
    <text evidence="7">The sequence shown here is derived from an EMBL/GenBank/DDBJ whole genome shotgun (WGS) entry which is preliminary data.</text>
</comment>
<evidence type="ECO:0000313" key="7">
    <source>
        <dbReference type="EMBL" id="PHN05049.1"/>
    </source>
</evidence>
<dbReference type="RefSeq" id="WP_099151596.1">
    <property type="nucleotide sequence ID" value="NZ_PDUD01000023.1"/>
</dbReference>
<keyword evidence="3" id="KW-0813">Transport</keyword>
<dbReference type="InterPro" id="IPR014729">
    <property type="entry name" value="Rossmann-like_a/b/a_fold"/>
</dbReference>
<organism evidence="7 8">
    <name type="scientific">Flavilitoribacter nigricans (strain ATCC 23147 / DSM 23189 / NBRC 102662 / NCIMB 1420 / SS-2)</name>
    <name type="common">Lewinella nigricans</name>
    <dbReference type="NCBI Taxonomy" id="1122177"/>
    <lineage>
        <taxon>Bacteria</taxon>
        <taxon>Pseudomonadati</taxon>
        <taxon>Bacteroidota</taxon>
        <taxon>Saprospiria</taxon>
        <taxon>Saprospirales</taxon>
        <taxon>Lewinellaceae</taxon>
        <taxon>Flavilitoribacter</taxon>
    </lineage>
</organism>
<dbReference type="SUPFAM" id="SSF52402">
    <property type="entry name" value="Adenine nucleotide alpha hydrolases-like"/>
    <property type="match status" value="1"/>
</dbReference>
<dbReference type="Gene3D" id="3.40.50.620">
    <property type="entry name" value="HUPs"/>
    <property type="match status" value="1"/>
</dbReference>
<evidence type="ECO:0000259" key="6">
    <source>
        <dbReference type="SMART" id="SM00893"/>
    </source>
</evidence>
<dbReference type="PANTHER" id="PTHR21294">
    <property type="entry name" value="ELECTRON TRANSFER FLAVOPROTEIN BETA-SUBUNIT"/>
    <property type="match status" value="1"/>
</dbReference>
<dbReference type="InterPro" id="IPR014730">
    <property type="entry name" value="ETF_a/b_N"/>
</dbReference>
<gene>
    <name evidence="7" type="ORF">CRP01_18670</name>
</gene>
<dbReference type="AlphaFoldDB" id="A0A2D0NA60"/>
<accession>A0A2D0NA60</accession>
<dbReference type="InterPro" id="IPR033948">
    <property type="entry name" value="ETF_beta_N"/>
</dbReference>
<dbReference type="Proteomes" id="UP000223913">
    <property type="component" value="Unassembled WGS sequence"/>
</dbReference>
<dbReference type="PIRSF" id="PIRSF000090">
    <property type="entry name" value="Beta-ETF"/>
    <property type="match status" value="1"/>
</dbReference>
<evidence type="ECO:0000256" key="5">
    <source>
        <dbReference type="ARBA" id="ARBA00042002"/>
    </source>
</evidence>